<protein>
    <submittedName>
        <fullName evidence="9">Type II secretion system protein J (GspJ)</fullName>
    </submittedName>
</protein>
<dbReference type="GO" id="GO:0015628">
    <property type="term" value="P:protein secretion by the type II secretion system"/>
    <property type="evidence" value="ECO:0007669"/>
    <property type="project" value="TreeGrafter"/>
</dbReference>
<keyword evidence="3" id="KW-0488">Methylation</keyword>
<keyword evidence="7 8" id="KW-0472">Membrane</keyword>
<keyword evidence="6 8" id="KW-1133">Transmembrane helix</keyword>
<evidence type="ECO:0000256" key="4">
    <source>
        <dbReference type="ARBA" id="ARBA00022519"/>
    </source>
</evidence>
<keyword evidence="5 8" id="KW-0812">Transmembrane</keyword>
<dbReference type="InterPro" id="IPR051621">
    <property type="entry name" value="T2SS_protein_J"/>
</dbReference>
<dbReference type="AlphaFoldDB" id="A0A0K6HWN3"/>
<evidence type="ECO:0000256" key="8">
    <source>
        <dbReference type="SAM" id="Phobius"/>
    </source>
</evidence>
<comment type="subcellular location">
    <subcellularLocation>
        <location evidence="1">Cell inner membrane</location>
        <topology evidence="1">Single-pass membrane protein</topology>
    </subcellularLocation>
</comment>
<keyword evidence="4" id="KW-0997">Cell inner membrane</keyword>
<dbReference type="NCBIfam" id="TIGR02532">
    <property type="entry name" value="IV_pilin_GFxxxE"/>
    <property type="match status" value="1"/>
</dbReference>
<organism evidence="9 10">
    <name type="scientific">Thiomonas bhubaneswarensis</name>
    <dbReference type="NCBI Taxonomy" id="339866"/>
    <lineage>
        <taxon>Bacteria</taxon>
        <taxon>Pseudomonadati</taxon>
        <taxon>Pseudomonadota</taxon>
        <taxon>Betaproteobacteria</taxon>
        <taxon>Burkholderiales</taxon>
        <taxon>Thiomonas</taxon>
    </lineage>
</organism>
<accession>A0A0K6HWN3</accession>
<dbReference type="OrthoDB" id="9151668at2"/>
<sequence length="252" mass="26134">MRTPSGSAPAWRRRRAGFTLIELLVAVTILAVVAALGWRGLDAVARSRDEASQAFTASSRLADGLQQLGDDLRHAAAQGAGLPAVSVIGGNLFIVRRPAQPLGGDVRADAGAQLGLPPQAGDLQVVRWTVQDGALKRSASAPTDSRAELQSAVQNPTAPLLTILPGVADMQIQFYRYAGIGLLQQSGAWVNPGTSANANTTTPIASASAAATSIITPAANAATPAAVRLRLQLTAPPLTGELQRDFLLDDHE</sequence>
<evidence type="ECO:0000256" key="3">
    <source>
        <dbReference type="ARBA" id="ARBA00022481"/>
    </source>
</evidence>
<proteinExistence type="predicted"/>
<name>A0A0K6HWN3_9BURK</name>
<keyword evidence="10" id="KW-1185">Reference proteome</keyword>
<reference evidence="10" key="1">
    <citation type="submission" date="2015-08" db="EMBL/GenBank/DDBJ databases">
        <authorList>
            <person name="Varghese N."/>
        </authorList>
    </citation>
    <scope>NUCLEOTIDE SEQUENCE [LARGE SCALE GENOMIC DNA]</scope>
    <source>
        <strain evidence="10">DSM 18181</strain>
    </source>
</reference>
<dbReference type="RefSeq" id="WP_055449921.1">
    <property type="nucleotide sequence ID" value="NZ_CYHF01000003.1"/>
</dbReference>
<evidence type="ECO:0000256" key="1">
    <source>
        <dbReference type="ARBA" id="ARBA00004377"/>
    </source>
</evidence>
<evidence type="ECO:0000313" key="9">
    <source>
        <dbReference type="EMBL" id="CUA95447.1"/>
    </source>
</evidence>
<evidence type="ECO:0000256" key="2">
    <source>
        <dbReference type="ARBA" id="ARBA00022475"/>
    </source>
</evidence>
<dbReference type="SUPFAM" id="SSF54523">
    <property type="entry name" value="Pili subunits"/>
    <property type="match status" value="2"/>
</dbReference>
<evidence type="ECO:0000256" key="7">
    <source>
        <dbReference type="ARBA" id="ARBA00023136"/>
    </source>
</evidence>
<evidence type="ECO:0000256" key="6">
    <source>
        <dbReference type="ARBA" id="ARBA00022989"/>
    </source>
</evidence>
<evidence type="ECO:0000256" key="5">
    <source>
        <dbReference type="ARBA" id="ARBA00022692"/>
    </source>
</evidence>
<feature type="transmembrane region" description="Helical" evidence="8">
    <location>
        <begin position="20"/>
        <end position="38"/>
    </location>
</feature>
<dbReference type="PROSITE" id="PS00409">
    <property type="entry name" value="PROKAR_NTER_METHYL"/>
    <property type="match status" value="1"/>
</dbReference>
<dbReference type="PANTHER" id="PTHR39583">
    <property type="entry name" value="TYPE II SECRETION SYSTEM PROTEIN J-RELATED"/>
    <property type="match status" value="1"/>
</dbReference>
<keyword evidence="2" id="KW-1003">Cell membrane</keyword>
<dbReference type="GO" id="GO:0005886">
    <property type="term" value="C:plasma membrane"/>
    <property type="evidence" value="ECO:0007669"/>
    <property type="project" value="UniProtKB-SubCell"/>
</dbReference>
<dbReference type="PANTHER" id="PTHR39583:SF2">
    <property type="entry name" value="TYPE II SECRETION SYSTEM PROTEIN J"/>
    <property type="match status" value="1"/>
</dbReference>
<dbReference type="InterPro" id="IPR045584">
    <property type="entry name" value="Pilin-like"/>
</dbReference>
<dbReference type="Pfam" id="PF07963">
    <property type="entry name" value="N_methyl"/>
    <property type="match status" value="1"/>
</dbReference>
<dbReference type="STRING" id="339866.GCA_001418255_00986"/>
<dbReference type="InterPro" id="IPR012902">
    <property type="entry name" value="N_methyl_site"/>
</dbReference>
<evidence type="ECO:0000313" key="10">
    <source>
        <dbReference type="Proteomes" id="UP000183649"/>
    </source>
</evidence>
<dbReference type="EMBL" id="CYHF01000003">
    <property type="protein sequence ID" value="CUA95447.1"/>
    <property type="molecule type" value="Genomic_DNA"/>
</dbReference>
<gene>
    <name evidence="9" type="ORF">Ga0061069_103106</name>
</gene>
<dbReference type="Proteomes" id="UP000183649">
    <property type="component" value="Unassembled WGS sequence"/>
</dbReference>